<protein>
    <recommendedName>
        <fullName evidence="4">RNA-directed DNA polymerase, eukaryota, reverse transcriptase zinc-binding domain protein</fullName>
    </recommendedName>
</protein>
<sequence>MISAMEIKFLWGNYSFEHIVSEALGNSGVYASQSFSSKCILWALPSSSLSLEGMEKDIGLLSLFLWSTVGSDKNSSDLFGPYIASGDSCRMDFGAIRFRMYHSWFSLSGFDQMITSSWNSFNLDDSNSMIRFRKKLQLLKKEIRSWVSDYKKKQTWRIRNLKDQIRDIDILVDQGGVTDDMLLSRLDLSKQLQDLSSLDHSDFIQKAKVRWAVEGDENSKFCHGFGILIGMSINLKKSQILGMGIFEPVVAMAAKDLGCSVMKITFLYLGVMVGGNMSLAKAWDSTIEKLSMRCRSRFLIRWKIFVGISSMGFKKEDRKSLGTNHQHKSLTTDEEVEGFCFGSGTAAWLFLGLVRRSVPVDVPNWSIILKKSDNRTVFSDEVEDDEDYKHDGHDSSSSGVMQR</sequence>
<organism evidence="2 3">
    <name type="scientific">Tanacetum coccineum</name>
    <dbReference type="NCBI Taxonomy" id="301880"/>
    <lineage>
        <taxon>Eukaryota</taxon>
        <taxon>Viridiplantae</taxon>
        <taxon>Streptophyta</taxon>
        <taxon>Embryophyta</taxon>
        <taxon>Tracheophyta</taxon>
        <taxon>Spermatophyta</taxon>
        <taxon>Magnoliopsida</taxon>
        <taxon>eudicotyledons</taxon>
        <taxon>Gunneridae</taxon>
        <taxon>Pentapetalae</taxon>
        <taxon>asterids</taxon>
        <taxon>campanulids</taxon>
        <taxon>Asterales</taxon>
        <taxon>Asteraceae</taxon>
        <taxon>Asteroideae</taxon>
        <taxon>Anthemideae</taxon>
        <taxon>Anthemidinae</taxon>
        <taxon>Tanacetum</taxon>
    </lineage>
</organism>
<comment type="caution">
    <text evidence="2">The sequence shown here is derived from an EMBL/GenBank/DDBJ whole genome shotgun (WGS) entry which is preliminary data.</text>
</comment>
<accession>A0ABQ5A8B9</accession>
<name>A0ABQ5A8B9_9ASTR</name>
<evidence type="ECO:0008006" key="4">
    <source>
        <dbReference type="Google" id="ProtNLM"/>
    </source>
</evidence>
<evidence type="ECO:0000256" key="1">
    <source>
        <dbReference type="SAM" id="MobiDB-lite"/>
    </source>
</evidence>
<keyword evidence="3" id="KW-1185">Reference proteome</keyword>
<reference evidence="2" key="1">
    <citation type="journal article" date="2022" name="Int. J. Mol. Sci.">
        <title>Draft Genome of Tanacetum Coccineum: Genomic Comparison of Closely Related Tanacetum-Family Plants.</title>
        <authorList>
            <person name="Yamashiro T."/>
            <person name="Shiraishi A."/>
            <person name="Nakayama K."/>
            <person name="Satake H."/>
        </authorList>
    </citation>
    <scope>NUCLEOTIDE SEQUENCE</scope>
</reference>
<dbReference type="EMBL" id="BQNB010012078">
    <property type="protein sequence ID" value="GJS98884.1"/>
    <property type="molecule type" value="Genomic_DNA"/>
</dbReference>
<proteinExistence type="predicted"/>
<evidence type="ECO:0000313" key="2">
    <source>
        <dbReference type="EMBL" id="GJS98884.1"/>
    </source>
</evidence>
<dbReference type="Proteomes" id="UP001151760">
    <property type="component" value="Unassembled WGS sequence"/>
</dbReference>
<reference evidence="2" key="2">
    <citation type="submission" date="2022-01" db="EMBL/GenBank/DDBJ databases">
        <authorList>
            <person name="Yamashiro T."/>
            <person name="Shiraishi A."/>
            <person name="Satake H."/>
            <person name="Nakayama K."/>
        </authorList>
    </citation>
    <scope>NUCLEOTIDE SEQUENCE</scope>
</reference>
<gene>
    <name evidence="2" type="ORF">Tco_0820054</name>
</gene>
<feature type="region of interest" description="Disordered" evidence="1">
    <location>
        <begin position="382"/>
        <end position="403"/>
    </location>
</feature>
<evidence type="ECO:0000313" key="3">
    <source>
        <dbReference type="Proteomes" id="UP001151760"/>
    </source>
</evidence>